<dbReference type="SUPFAM" id="SSF53448">
    <property type="entry name" value="Nucleotide-diphospho-sugar transferases"/>
    <property type="match status" value="1"/>
</dbReference>
<evidence type="ECO:0000313" key="3">
    <source>
        <dbReference type="Proteomes" id="UP000886890"/>
    </source>
</evidence>
<dbReference type="InterPro" id="IPR029044">
    <property type="entry name" value="Nucleotide-diphossugar_trans"/>
</dbReference>
<evidence type="ECO:0000259" key="1">
    <source>
        <dbReference type="Pfam" id="PF00535"/>
    </source>
</evidence>
<dbReference type="AlphaFoldDB" id="A0A9D1XDR9"/>
<dbReference type="PANTHER" id="PTHR48090">
    <property type="entry name" value="UNDECAPRENYL-PHOSPHATE 4-DEOXY-4-FORMAMIDO-L-ARABINOSE TRANSFERASE-RELATED"/>
    <property type="match status" value="1"/>
</dbReference>
<gene>
    <name evidence="2" type="ORF">H9734_00570</name>
</gene>
<dbReference type="Gene3D" id="3.90.550.10">
    <property type="entry name" value="Spore Coat Polysaccharide Biosynthesis Protein SpsA, Chain A"/>
    <property type="match status" value="1"/>
</dbReference>
<sequence length="245" mass="29197">MESLYIVIPAYNEEENIEHVIHEWYPVVERHAADGRSRLLVIDDGSRDRTYQILKEYCGKYPLLETVTKPNAGHGATVLYGYHYALDHGAEYIFQTDSDGQTLPEEFEPFWEQREQYDFLIGRRWHRQDGKGRVFVTRVLRLVIQLTFKVRTEDANTPYRLMRRDTLQEVLQYVPEDFHLSNVLISVLYSKGPYRVKYLPITFRPRQGGVNSVNFRKIFRIGRQAWKEFYRIEKSLERRESAKRD</sequence>
<dbReference type="CDD" id="cd04179">
    <property type="entry name" value="DPM_DPG-synthase_like"/>
    <property type="match status" value="1"/>
</dbReference>
<organism evidence="2 3">
    <name type="scientific">Candidatus Fusicatenibacter merdavium</name>
    <dbReference type="NCBI Taxonomy" id="2838600"/>
    <lineage>
        <taxon>Bacteria</taxon>
        <taxon>Bacillati</taxon>
        <taxon>Bacillota</taxon>
        <taxon>Clostridia</taxon>
        <taxon>Lachnospirales</taxon>
        <taxon>Lachnospiraceae</taxon>
        <taxon>Fusicatenibacter</taxon>
    </lineage>
</organism>
<comment type="caution">
    <text evidence="2">The sequence shown here is derived from an EMBL/GenBank/DDBJ whole genome shotgun (WGS) entry which is preliminary data.</text>
</comment>
<accession>A0A9D1XDR9</accession>
<feature type="domain" description="Glycosyltransferase 2-like" evidence="1">
    <location>
        <begin position="6"/>
        <end position="169"/>
    </location>
</feature>
<reference evidence="2" key="2">
    <citation type="submission" date="2021-04" db="EMBL/GenBank/DDBJ databases">
        <authorList>
            <person name="Gilroy R."/>
        </authorList>
    </citation>
    <scope>NUCLEOTIDE SEQUENCE</scope>
    <source>
        <strain evidence="2">CHK183-1962</strain>
    </source>
</reference>
<dbReference type="EMBL" id="DXEK01000009">
    <property type="protein sequence ID" value="HIX76085.1"/>
    <property type="molecule type" value="Genomic_DNA"/>
</dbReference>
<dbReference type="PANTHER" id="PTHR48090:SF7">
    <property type="entry name" value="RFBJ PROTEIN"/>
    <property type="match status" value="1"/>
</dbReference>
<reference evidence="2" key="1">
    <citation type="journal article" date="2021" name="PeerJ">
        <title>Extensive microbial diversity within the chicken gut microbiome revealed by metagenomics and culture.</title>
        <authorList>
            <person name="Gilroy R."/>
            <person name="Ravi A."/>
            <person name="Getino M."/>
            <person name="Pursley I."/>
            <person name="Horton D.L."/>
            <person name="Alikhan N.F."/>
            <person name="Baker D."/>
            <person name="Gharbi K."/>
            <person name="Hall N."/>
            <person name="Watson M."/>
            <person name="Adriaenssens E.M."/>
            <person name="Foster-Nyarko E."/>
            <person name="Jarju S."/>
            <person name="Secka A."/>
            <person name="Antonio M."/>
            <person name="Oren A."/>
            <person name="Chaudhuri R.R."/>
            <person name="La Ragione R."/>
            <person name="Hildebrand F."/>
            <person name="Pallen M.J."/>
        </authorList>
    </citation>
    <scope>NUCLEOTIDE SEQUENCE</scope>
    <source>
        <strain evidence="2">CHK183-1962</strain>
    </source>
</reference>
<evidence type="ECO:0000313" key="2">
    <source>
        <dbReference type="EMBL" id="HIX76085.1"/>
    </source>
</evidence>
<dbReference type="InterPro" id="IPR050256">
    <property type="entry name" value="Glycosyltransferase_2"/>
</dbReference>
<proteinExistence type="predicted"/>
<dbReference type="InterPro" id="IPR001173">
    <property type="entry name" value="Glyco_trans_2-like"/>
</dbReference>
<protein>
    <submittedName>
        <fullName evidence="2">Glycosyltransferase family 2 protein</fullName>
    </submittedName>
</protein>
<dbReference type="Pfam" id="PF00535">
    <property type="entry name" value="Glycos_transf_2"/>
    <property type="match status" value="1"/>
</dbReference>
<dbReference type="Proteomes" id="UP000886890">
    <property type="component" value="Unassembled WGS sequence"/>
</dbReference>
<name>A0A9D1XDR9_9FIRM</name>